<dbReference type="KEGG" id="amob:HG15A2_31300"/>
<gene>
    <name evidence="2" type="primary">fas2</name>
    <name evidence="2" type="ORF">HG15A2_31300</name>
</gene>
<dbReference type="InterPro" id="IPR005474">
    <property type="entry name" value="Transketolase_N"/>
</dbReference>
<name>A0A517MY42_9BACT</name>
<organism evidence="2 3">
    <name type="scientific">Adhaeretor mobilis</name>
    <dbReference type="NCBI Taxonomy" id="1930276"/>
    <lineage>
        <taxon>Bacteria</taxon>
        <taxon>Pseudomonadati</taxon>
        <taxon>Planctomycetota</taxon>
        <taxon>Planctomycetia</taxon>
        <taxon>Pirellulales</taxon>
        <taxon>Lacipirellulaceae</taxon>
        <taxon>Adhaeretor</taxon>
    </lineage>
</organism>
<dbReference type="SUPFAM" id="SSF52518">
    <property type="entry name" value="Thiamin diphosphate-binding fold (THDP-binding)"/>
    <property type="match status" value="1"/>
</dbReference>
<dbReference type="OrthoDB" id="8732661at2"/>
<proteinExistence type="predicted"/>
<dbReference type="RefSeq" id="WP_145060966.1">
    <property type="nucleotide sequence ID" value="NZ_CP036263.1"/>
</dbReference>
<dbReference type="EMBL" id="CP036263">
    <property type="protein sequence ID" value="QDS99799.1"/>
    <property type="molecule type" value="Genomic_DNA"/>
</dbReference>
<dbReference type="InterPro" id="IPR029061">
    <property type="entry name" value="THDP-binding"/>
</dbReference>
<feature type="domain" description="Transketolase N-terminal" evidence="1">
    <location>
        <begin position="8"/>
        <end position="253"/>
    </location>
</feature>
<dbReference type="PANTHER" id="PTHR47514:SF2">
    <property type="entry name" value="TRANSKETOLASE"/>
    <property type="match status" value="1"/>
</dbReference>
<evidence type="ECO:0000313" key="3">
    <source>
        <dbReference type="Proteomes" id="UP000319852"/>
    </source>
</evidence>
<evidence type="ECO:0000259" key="1">
    <source>
        <dbReference type="Pfam" id="PF00456"/>
    </source>
</evidence>
<dbReference type="PANTHER" id="PTHR47514">
    <property type="entry name" value="TRANSKETOLASE N-TERMINAL SECTION-RELATED"/>
    <property type="match status" value="1"/>
</dbReference>
<keyword evidence="3" id="KW-1185">Reference proteome</keyword>
<dbReference type="Proteomes" id="UP000319852">
    <property type="component" value="Chromosome"/>
</dbReference>
<dbReference type="CDD" id="cd02012">
    <property type="entry name" value="TPP_TK"/>
    <property type="match status" value="1"/>
</dbReference>
<accession>A0A517MY42</accession>
<sequence length="277" mass="30161">MKTPQSTEDLANRIRRHVVEMTSRGGSSHVGSALSIADLLAVLYGQVMNVDPQNPDMPERDRFILSKGHAGAAVYATLAERGFFPVEKLKSHYQDGSDLSGHVSHKGVPGVEFSTGSLGHGLSVATGMALSAKLRGANHRVFAMLSDGECDEGSNWEAILFAAHHKLSNLTAIIDYNKIQSLASTQETLGLEPFTDKWRAFGWNVVELDGHDHEQITKSLQSSPVADQPTCLIAHTTKGKGISFMENSVLWHYRTARGEELEAALAELETQELKEVA</sequence>
<dbReference type="Pfam" id="PF00456">
    <property type="entry name" value="Transketolase_N"/>
    <property type="match status" value="1"/>
</dbReference>
<dbReference type="AlphaFoldDB" id="A0A517MY42"/>
<protein>
    <submittedName>
        <fullName evidence="2">Ferredoxin fas2</fullName>
    </submittedName>
</protein>
<dbReference type="Gene3D" id="3.40.50.970">
    <property type="match status" value="1"/>
</dbReference>
<evidence type="ECO:0000313" key="2">
    <source>
        <dbReference type="EMBL" id="QDS99799.1"/>
    </source>
</evidence>
<reference evidence="2 3" key="1">
    <citation type="submission" date="2019-02" db="EMBL/GenBank/DDBJ databases">
        <title>Deep-cultivation of Planctomycetes and their phenomic and genomic characterization uncovers novel biology.</title>
        <authorList>
            <person name="Wiegand S."/>
            <person name="Jogler M."/>
            <person name="Boedeker C."/>
            <person name="Pinto D."/>
            <person name="Vollmers J."/>
            <person name="Rivas-Marin E."/>
            <person name="Kohn T."/>
            <person name="Peeters S.H."/>
            <person name="Heuer A."/>
            <person name="Rast P."/>
            <person name="Oberbeckmann S."/>
            <person name="Bunk B."/>
            <person name="Jeske O."/>
            <person name="Meyerdierks A."/>
            <person name="Storesund J.E."/>
            <person name="Kallscheuer N."/>
            <person name="Luecker S."/>
            <person name="Lage O.M."/>
            <person name="Pohl T."/>
            <person name="Merkel B.J."/>
            <person name="Hornburger P."/>
            <person name="Mueller R.-W."/>
            <person name="Bruemmer F."/>
            <person name="Labrenz M."/>
            <person name="Spormann A.M."/>
            <person name="Op den Camp H."/>
            <person name="Overmann J."/>
            <person name="Amann R."/>
            <person name="Jetten M.S.M."/>
            <person name="Mascher T."/>
            <person name="Medema M.H."/>
            <person name="Devos D.P."/>
            <person name="Kaster A.-K."/>
            <person name="Ovreas L."/>
            <person name="Rohde M."/>
            <person name="Galperin M.Y."/>
            <person name="Jogler C."/>
        </authorList>
    </citation>
    <scope>NUCLEOTIDE SEQUENCE [LARGE SCALE GENOMIC DNA]</scope>
    <source>
        <strain evidence="2 3">HG15A2</strain>
    </source>
</reference>